<dbReference type="Proteomes" id="UP001299265">
    <property type="component" value="Unassembled WGS sequence"/>
</dbReference>
<evidence type="ECO:0000313" key="2">
    <source>
        <dbReference type="EMBL" id="MCD2491139.1"/>
    </source>
</evidence>
<gene>
    <name evidence="2" type="ORF">LQE92_00680</name>
</gene>
<keyword evidence="3" id="KW-1185">Reference proteome</keyword>
<dbReference type="EMBL" id="JAJNOR010000001">
    <property type="protein sequence ID" value="MCD2491139.1"/>
    <property type="molecule type" value="Genomic_DNA"/>
</dbReference>
<evidence type="ECO:0000313" key="3">
    <source>
        <dbReference type="Proteomes" id="UP001299265"/>
    </source>
</evidence>
<dbReference type="PANTHER" id="PTHR44119:SF4">
    <property type="entry name" value="AEROBIC COBALTOCHELATASE SUBUNIT COBN"/>
    <property type="match status" value="1"/>
</dbReference>
<organism evidence="2 3">
    <name type="scientific">Lientehia hominis</name>
    <dbReference type="NCBI Taxonomy" id="2897778"/>
    <lineage>
        <taxon>Bacteria</taxon>
        <taxon>Bacillati</taxon>
        <taxon>Bacillota</taxon>
        <taxon>Clostridia</taxon>
        <taxon>Lachnospirales</taxon>
        <taxon>Lachnospiraceae</taxon>
        <taxon>Lientehia</taxon>
    </lineage>
</organism>
<accession>A0AAP2W8Z7</accession>
<reference evidence="2 3" key="1">
    <citation type="submission" date="2021-11" db="EMBL/GenBank/DDBJ databases">
        <title>Lacrimispora sp. nov. NSJ-141 isolated from human feces.</title>
        <authorList>
            <person name="Abdugheni R."/>
        </authorList>
    </citation>
    <scope>NUCLEOTIDE SEQUENCE [LARGE SCALE GENOMIC DNA]</scope>
    <source>
        <strain evidence="2 3">NSJ-141</strain>
    </source>
</reference>
<name>A0AAP2W8Z7_9FIRM</name>
<dbReference type="RefSeq" id="WP_231061093.1">
    <property type="nucleotide sequence ID" value="NZ_JAJNOR010000001.1"/>
</dbReference>
<dbReference type="InterPro" id="IPR003672">
    <property type="entry name" value="CobN/Mg_chltase"/>
</dbReference>
<protein>
    <submittedName>
        <fullName evidence="2">Cobaltochelatase subunit CobN</fullName>
    </submittedName>
</protein>
<proteinExistence type="predicted"/>
<feature type="domain" description="CobN/magnesium chelatase" evidence="1">
    <location>
        <begin position="118"/>
        <end position="705"/>
    </location>
</feature>
<sequence>MFKLVLIHQSDERAYHFLKAEKELAPSLKGKIEFHSFDAWQVGKGGADNKQLLNAVEEADFLVLLLHGGLAWFPEFSELEEEICHKKPFFFHSEMEEEVCQMQEKSGLLPEEHQKIAEYYELGGTENFQNLIAYLLREFGDTEVSFEEPVPAYREGIWKVLECEEQSVLQEADAFEGPVIGILVHYLNALNDDTAHAAMLLEEIRKRGGFPLPVVSTMQPMERTEGLSGIIRRYLKRDDGSVRIQGLIVTTGFSMTMLAAPGKGREDACESVFASLGVPVFQAMTTYFSYEKWEGSAQGMDAMTMCSNIYEPELDGQIITSVIGCTEIQETEYGKMNRIVPVPDRIEWLAGLAVNWGLLSLMRSSEKRVAILLHNMPPRMDMLGCAYGLDTPESVFQMVEVLKREGLTLDREWENGQEVIRELTEGLTNEFGYLSKEQIKEKSVDLISEEEYAGWFDGLPTSVQEEMERVWGKAPGAFMTLEKKILIPGIRNGNLFIGIQPSRESAEKAEEVYHSMEHPCPHQYLGYYHWIKEVFGANLIYHVGAHGTAEWLPGKSVGLSASCYPSIVLDELPHAYPYIMNLPGEGTQAKRRASAVLISHMVPAMKESGIYGDMEVLEDKLEQYENAMKFDKSQERGLLEEIIKVAGGSLHLLSEEEIRSFFDESDTIVNKLHSRLEEIRYSQIRDGLHVLGKIPEKERMDHLLDFLELGGGNRRDLKEKVLRIPEELDAVVNAFHGRFIKPGASGCPSRGAYEALPTGRNFYGVHPFQIPTREAWRSGESLARQLLHKTASDLGKMPEAVTIVVYSGETMKTYGTTIAEVLYLYGVRPKWFPKHDRVCGVEVIPAAELDHPRFDVTLRVSGLFRDNFPNLMELLDEAVNLAASEEEPDEFNYIRKHINRDIRKLIRQGMEQEQARKQASARIFSCPPGQYGAGINLLISSGKWDGRKELGDAYLAWSAFAYGQGREGIQMADSFVDRMKDSQVVLKNLSSVEEDLLDSDDFYNYFGGAVAAAEAAGGSAVSYTVSFSDGKEEQIRTTKEELERLVRTKLLNPSWIQGLMEHGYRGAQEMSAMFDIAFGWDASTGNIDGWVYEGLVQTYLADETLKEWIKEQNPWAVHNMSGRLLEAYGRGMWDADEKSLMLARDIYLEMEGSLEDMG</sequence>
<evidence type="ECO:0000259" key="1">
    <source>
        <dbReference type="Pfam" id="PF02514"/>
    </source>
</evidence>
<dbReference type="AlphaFoldDB" id="A0AAP2W8Z7"/>
<feature type="domain" description="CobN/magnesium chelatase" evidence="1">
    <location>
        <begin position="715"/>
        <end position="1139"/>
    </location>
</feature>
<dbReference type="CDD" id="cd10150">
    <property type="entry name" value="CobN_like"/>
    <property type="match status" value="1"/>
</dbReference>
<comment type="caution">
    <text evidence="2">The sequence shown here is derived from an EMBL/GenBank/DDBJ whole genome shotgun (WGS) entry which is preliminary data.</text>
</comment>
<dbReference type="Pfam" id="PF02514">
    <property type="entry name" value="CobN-Mg_chel"/>
    <property type="match status" value="2"/>
</dbReference>
<dbReference type="PANTHER" id="PTHR44119">
    <property type="entry name" value="MAGNESIUM-CHELATASE SUBUNIT CHLH, CHLOROPLASTIC"/>
    <property type="match status" value="1"/>
</dbReference>